<feature type="domain" description="HTH cro/C1-type" evidence="1">
    <location>
        <begin position="34"/>
        <end position="89"/>
    </location>
</feature>
<dbReference type="CDD" id="cd00093">
    <property type="entry name" value="HTH_XRE"/>
    <property type="match status" value="1"/>
</dbReference>
<keyword evidence="3" id="KW-1185">Reference proteome</keyword>
<sequence length="287" mass="31925">MGVDVDGDGTDEHSWSVDPEDEQGAAVVAALGRQMRARREALGMRVGDLAAAIQYGEALIYKVEGGKRIAKPEYLDKVDDALKAGGLIRAMAEDLGRVRYPKKVRDLAKMEGQAVEIAVYRIHGIHGLLQTAEYGRALFEMRQPAYSEQEVERFVAAREARRVVFDKVPAPTLSFVQEEGTLRRRIGGTMVWRRQLEHLLEVLQLRNISFQVMPLDCEVHAGMDGGIEVLKFDDGSAVGRSDGAFNGRPVSDAKRLRILELRYGIIRAQALSPRESRAFVEHLLGET</sequence>
<dbReference type="RefSeq" id="WP_229338115.1">
    <property type="nucleotide sequence ID" value="NZ_JAINUL010000001.1"/>
</dbReference>
<evidence type="ECO:0000313" key="3">
    <source>
        <dbReference type="Proteomes" id="UP001520654"/>
    </source>
</evidence>
<evidence type="ECO:0000259" key="1">
    <source>
        <dbReference type="SMART" id="SM00530"/>
    </source>
</evidence>
<evidence type="ECO:0000313" key="2">
    <source>
        <dbReference type="EMBL" id="MCC0097251.1"/>
    </source>
</evidence>
<dbReference type="SUPFAM" id="SSF47413">
    <property type="entry name" value="lambda repressor-like DNA-binding domains"/>
    <property type="match status" value="1"/>
</dbReference>
<name>A0ABS8E7W8_9ACTN</name>
<reference evidence="2 3" key="1">
    <citation type="submission" date="2021-08" db="EMBL/GenBank/DDBJ databases">
        <title>Genomic Architecture of Streptomyces flavotricini NGL1 and Streptomyces erythrochromogenes HMS4 With Differential Plant Beneficial attributes and laccase production capabilities.</title>
        <authorList>
            <person name="Salwan R."/>
            <person name="Kaur R."/>
            <person name="Sharma V."/>
        </authorList>
    </citation>
    <scope>NUCLEOTIDE SEQUENCE [LARGE SCALE GENOMIC DNA]</scope>
    <source>
        <strain evidence="2 3">NGL1</strain>
    </source>
</reference>
<organism evidence="2 3">
    <name type="scientific">Streptomyces flavotricini</name>
    <dbReference type="NCBI Taxonomy" id="66888"/>
    <lineage>
        <taxon>Bacteria</taxon>
        <taxon>Bacillati</taxon>
        <taxon>Actinomycetota</taxon>
        <taxon>Actinomycetes</taxon>
        <taxon>Kitasatosporales</taxon>
        <taxon>Streptomycetaceae</taxon>
        <taxon>Streptomyces</taxon>
    </lineage>
</organism>
<dbReference type="SMART" id="SM00530">
    <property type="entry name" value="HTH_XRE"/>
    <property type="match status" value="1"/>
</dbReference>
<dbReference type="Pfam" id="PF19054">
    <property type="entry name" value="DUF5753"/>
    <property type="match status" value="1"/>
</dbReference>
<dbReference type="Gene3D" id="1.10.260.40">
    <property type="entry name" value="lambda repressor-like DNA-binding domains"/>
    <property type="match status" value="1"/>
</dbReference>
<accession>A0ABS8E7W8</accession>
<proteinExistence type="predicted"/>
<protein>
    <submittedName>
        <fullName evidence="2">Helix-turn-helix domain-containing protein</fullName>
    </submittedName>
</protein>
<dbReference type="InterPro" id="IPR010982">
    <property type="entry name" value="Lambda_DNA-bd_dom_sf"/>
</dbReference>
<gene>
    <name evidence="2" type="ORF">K7B10_21130</name>
</gene>
<dbReference type="InterPro" id="IPR001387">
    <property type="entry name" value="Cro/C1-type_HTH"/>
</dbReference>
<dbReference type="Proteomes" id="UP001520654">
    <property type="component" value="Unassembled WGS sequence"/>
</dbReference>
<dbReference type="EMBL" id="JAINUL010000001">
    <property type="protein sequence ID" value="MCC0097251.1"/>
    <property type="molecule type" value="Genomic_DNA"/>
</dbReference>
<dbReference type="InterPro" id="IPR043917">
    <property type="entry name" value="DUF5753"/>
</dbReference>
<dbReference type="Pfam" id="PF13560">
    <property type="entry name" value="HTH_31"/>
    <property type="match status" value="1"/>
</dbReference>
<comment type="caution">
    <text evidence="2">The sequence shown here is derived from an EMBL/GenBank/DDBJ whole genome shotgun (WGS) entry which is preliminary data.</text>
</comment>